<dbReference type="AlphaFoldDB" id="A0A4P5PA87"/>
<evidence type="ECO:0000313" key="9">
    <source>
        <dbReference type="Proteomes" id="UP000290567"/>
    </source>
</evidence>
<dbReference type="PROSITE" id="PS50043">
    <property type="entry name" value="HTH_LUXR_2"/>
    <property type="match status" value="1"/>
</dbReference>
<gene>
    <name evidence="8" type="ORF">NRIC_07790</name>
</gene>
<dbReference type="RefSeq" id="WP_146621376.1">
    <property type="nucleotide sequence ID" value="NZ_BJCC01000007.1"/>
</dbReference>
<keyword evidence="1 5" id="KW-0597">Phosphoprotein</keyword>
<dbReference type="Pfam" id="PF00196">
    <property type="entry name" value="GerE"/>
    <property type="match status" value="1"/>
</dbReference>
<dbReference type="GO" id="GO:0006355">
    <property type="term" value="P:regulation of DNA-templated transcription"/>
    <property type="evidence" value="ECO:0007669"/>
    <property type="project" value="InterPro"/>
</dbReference>
<feature type="domain" description="HTH luxR-type" evidence="6">
    <location>
        <begin position="144"/>
        <end position="209"/>
    </location>
</feature>
<sequence>MIRVVIVDDDRLVTESLKTILEASEEITVTGTGHSASEAVSLFLQERPDVLLSDIRMGESTGIQAAKEILRQVPDAVILLLTTFSDDDYIREALELGVKGYLIKQNLSAIVPAIRAVSNGQSVFGTEIVGKLNEFIHQPSSSSEKPKCIELSEREEAILLAVANGKNNKEIAQSLFLSEGTVRNYISQLLDKCQVRDRTQLAIFYYQEYQ</sequence>
<keyword evidence="4" id="KW-0804">Transcription</keyword>
<dbReference type="InterPro" id="IPR001789">
    <property type="entry name" value="Sig_transdc_resp-reg_receiver"/>
</dbReference>
<dbReference type="SMART" id="SM00421">
    <property type="entry name" value="HTH_LUXR"/>
    <property type="match status" value="1"/>
</dbReference>
<reference evidence="9" key="1">
    <citation type="submission" date="2019-02" db="EMBL/GenBank/DDBJ databases">
        <title>Draft genome sequence of Enterococcus sp. Gos25-1.</title>
        <authorList>
            <person name="Tanaka N."/>
            <person name="Shiwa Y."/>
            <person name="Fujita N."/>
        </authorList>
    </citation>
    <scope>NUCLEOTIDE SEQUENCE [LARGE SCALE GENOMIC DNA]</scope>
    <source>
        <strain evidence="9">Gos25-1</strain>
    </source>
</reference>
<dbReference type="Proteomes" id="UP000290567">
    <property type="component" value="Unassembled WGS sequence"/>
</dbReference>
<evidence type="ECO:0000256" key="4">
    <source>
        <dbReference type="ARBA" id="ARBA00023163"/>
    </source>
</evidence>
<proteinExistence type="predicted"/>
<dbReference type="OrthoDB" id="9780153at2"/>
<dbReference type="SUPFAM" id="SSF52172">
    <property type="entry name" value="CheY-like"/>
    <property type="match status" value="1"/>
</dbReference>
<evidence type="ECO:0000256" key="1">
    <source>
        <dbReference type="ARBA" id="ARBA00022553"/>
    </source>
</evidence>
<accession>A0A4P5PA87</accession>
<dbReference type="CDD" id="cd17535">
    <property type="entry name" value="REC_NarL-like"/>
    <property type="match status" value="1"/>
</dbReference>
<keyword evidence="9" id="KW-1185">Reference proteome</keyword>
<evidence type="ECO:0000256" key="5">
    <source>
        <dbReference type="PROSITE-ProRule" id="PRU00169"/>
    </source>
</evidence>
<feature type="modified residue" description="4-aspartylphosphate" evidence="5">
    <location>
        <position position="54"/>
    </location>
</feature>
<dbReference type="PRINTS" id="PR00038">
    <property type="entry name" value="HTHLUXR"/>
</dbReference>
<evidence type="ECO:0000313" key="8">
    <source>
        <dbReference type="EMBL" id="GCF92888.1"/>
    </source>
</evidence>
<evidence type="ECO:0000259" key="6">
    <source>
        <dbReference type="PROSITE" id="PS50043"/>
    </source>
</evidence>
<dbReference type="InterPro" id="IPR011006">
    <property type="entry name" value="CheY-like_superfamily"/>
</dbReference>
<dbReference type="PROSITE" id="PS50110">
    <property type="entry name" value="RESPONSE_REGULATORY"/>
    <property type="match status" value="1"/>
</dbReference>
<dbReference type="CDD" id="cd06170">
    <property type="entry name" value="LuxR_C_like"/>
    <property type="match status" value="1"/>
</dbReference>
<organism evidence="8 9">
    <name type="scientific">Enterococcus florum</name>
    <dbReference type="NCBI Taxonomy" id="2480627"/>
    <lineage>
        <taxon>Bacteria</taxon>
        <taxon>Bacillati</taxon>
        <taxon>Bacillota</taxon>
        <taxon>Bacilli</taxon>
        <taxon>Lactobacillales</taxon>
        <taxon>Enterococcaceae</taxon>
        <taxon>Enterococcus</taxon>
    </lineage>
</organism>
<dbReference type="GO" id="GO:0000160">
    <property type="term" value="P:phosphorelay signal transduction system"/>
    <property type="evidence" value="ECO:0007669"/>
    <property type="project" value="InterPro"/>
</dbReference>
<dbReference type="SMART" id="SM00448">
    <property type="entry name" value="REC"/>
    <property type="match status" value="1"/>
</dbReference>
<dbReference type="InterPro" id="IPR016032">
    <property type="entry name" value="Sig_transdc_resp-reg_C-effctor"/>
</dbReference>
<dbReference type="InterPro" id="IPR000792">
    <property type="entry name" value="Tscrpt_reg_LuxR_C"/>
</dbReference>
<dbReference type="EMBL" id="BJCC01000007">
    <property type="protein sequence ID" value="GCF92888.1"/>
    <property type="molecule type" value="Genomic_DNA"/>
</dbReference>
<evidence type="ECO:0000256" key="2">
    <source>
        <dbReference type="ARBA" id="ARBA00023015"/>
    </source>
</evidence>
<keyword evidence="3 8" id="KW-0238">DNA-binding</keyword>
<dbReference type="PANTHER" id="PTHR43214:SF43">
    <property type="entry name" value="TWO-COMPONENT RESPONSE REGULATOR"/>
    <property type="match status" value="1"/>
</dbReference>
<dbReference type="InterPro" id="IPR058245">
    <property type="entry name" value="NreC/VraR/RcsB-like_REC"/>
</dbReference>
<feature type="domain" description="Response regulatory" evidence="7">
    <location>
        <begin position="3"/>
        <end position="119"/>
    </location>
</feature>
<evidence type="ECO:0000259" key="7">
    <source>
        <dbReference type="PROSITE" id="PS50110"/>
    </source>
</evidence>
<keyword evidence="2" id="KW-0805">Transcription regulation</keyword>
<dbReference type="PANTHER" id="PTHR43214">
    <property type="entry name" value="TWO-COMPONENT RESPONSE REGULATOR"/>
    <property type="match status" value="1"/>
</dbReference>
<name>A0A4P5PA87_9ENTE</name>
<dbReference type="SUPFAM" id="SSF46894">
    <property type="entry name" value="C-terminal effector domain of the bipartite response regulators"/>
    <property type="match status" value="1"/>
</dbReference>
<evidence type="ECO:0000256" key="3">
    <source>
        <dbReference type="ARBA" id="ARBA00023125"/>
    </source>
</evidence>
<dbReference type="Pfam" id="PF00072">
    <property type="entry name" value="Response_reg"/>
    <property type="match status" value="1"/>
</dbReference>
<protein>
    <submittedName>
        <fullName evidence="8">DNA-binding response regulator</fullName>
    </submittedName>
</protein>
<dbReference type="GO" id="GO:0003677">
    <property type="term" value="F:DNA binding"/>
    <property type="evidence" value="ECO:0007669"/>
    <property type="project" value="UniProtKB-KW"/>
</dbReference>
<comment type="caution">
    <text evidence="8">The sequence shown here is derived from an EMBL/GenBank/DDBJ whole genome shotgun (WGS) entry which is preliminary data.</text>
</comment>
<dbReference type="Gene3D" id="3.40.50.2300">
    <property type="match status" value="1"/>
</dbReference>
<dbReference type="InterPro" id="IPR039420">
    <property type="entry name" value="WalR-like"/>
</dbReference>